<evidence type="ECO:0000313" key="3">
    <source>
        <dbReference type="Proteomes" id="UP000010816"/>
    </source>
</evidence>
<accession>L0GTM1</accession>
<dbReference type="EMBL" id="CP003051">
    <property type="protein sequence ID" value="AGA89346.1"/>
    <property type="molecule type" value="Genomic_DNA"/>
</dbReference>
<reference evidence="2 3" key="1">
    <citation type="submission" date="2011-09" db="EMBL/GenBank/DDBJ databases">
        <title>Complete sequence of chromosome of Thioflavicoccus mobilis 8321.</title>
        <authorList>
            <consortium name="US DOE Joint Genome Institute"/>
            <person name="Lucas S."/>
            <person name="Han J."/>
            <person name="Lapidus A."/>
            <person name="Cheng J.-F."/>
            <person name="Goodwin L."/>
            <person name="Pitluck S."/>
            <person name="Peters L."/>
            <person name="Ovchinnikova G."/>
            <person name="Lu M."/>
            <person name="Detter J.C."/>
            <person name="Han C."/>
            <person name="Tapia R."/>
            <person name="Land M."/>
            <person name="Hauser L."/>
            <person name="Kyrpides N."/>
            <person name="Ivanova N."/>
            <person name="Pagani I."/>
            <person name="Vogl K."/>
            <person name="Liu Z."/>
            <person name="Imhoff J."/>
            <person name="Thiel V."/>
            <person name="Frigaard N.-U."/>
            <person name="Bryant D."/>
            <person name="Woyke T."/>
        </authorList>
    </citation>
    <scope>NUCLEOTIDE SEQUENCE [LARGE SCALE GENOMIC DNA]</scope>
    <source>
        <strain evidence="2 3">8321</strain>
    </source>
</reference>
<dbReference type="AlphaFoldDB" id="L0GTM1"/>
<dbReference type="RefSeq" id="WP_015279494.1">
    <property type="nucleotide sequence ID" value="NC_019940.1"/>
</dbReference>
<dbReference type="eggNOG" id="ENOG502ZPCD">
    <property type="taxonomic scope" value="Bacteria"/>
</dbReference>
<dbReference type="HOGENOM" id="CLU_1947844_0_0_6"/>
<dbReference type="OrthoDB" id="5772794at2"/>
<feature type="signal peptide" evidence="1">
    <location>
        <begin position="1"/>
        <end position="30"/>
    </location>
</feature>
<dbReference type="Proteomes" id="UP000010816">
    <property type="component" value="Chromosome"/>
</dbReference>
<gene>
    <name evidence="2" type="ORF">Thimo_0491</name>
</gene>
<dbReference type="KEGG" id="tmb:Thimo_0491"/>
<proteinExistence type="predicted"/>
<sequence length="129" mass="13308">MTLVNIMRGRRPRATLVAFALLFSAPAADAGDGATVGQVLAACERGFAAGGKGLDAAICDWSLLPCACHSPADGPQAGPRWCIPPAQAPAATIAAVAAELRRHPERSAAVEQVVPQILARVYPCPSDRP</sequence>
<organism evidence="2 3">
    <name type="scientific">Thioflavicoccus mobilis 8321</name>
    <dbReference type="NCBI Taxonomy" id="765912"/>
    <lineage>
        <taxon>Bacteria</taxon>
        <taxon>Pseudomonadati</taxon>
        <taxon>Pseudomonadota</taxon>
        <taxon>Gammaproteobacteria</taxon>
        <taxon>Chromatiales</taxon>
        <taxon>Chromatiaceae</taxon>
        <taxon>Thioflavicoccus</taxon>
    </lineage>
</organism>
<keyword evidence="3" id="KW-1185">Reference proteome</keyword>
<evidence type="ECO:0000313" key="2">
    <source>
        <dbReference type="EMBL" id="AGA89346.1"/>
    </source>
</evidence>
<name>L0GTM1_9GAMM</name>
<evidence type="ECO:0000256" key="1">
    <source>
        <dbReference type="SAM" id="SignalP"/>
    </source>
</evidence>
<evidence type="ECO:0008006" key="4">
    <source>
        <dbReference type="Google" id="ProtNLM"/>
    </source>
</evidence>
<keyword evidence="1" id="KW-0732">Signal</keyword>
<feature type="chain" id="PRO_5003943007" description="Rap1a immunity protein domain-containing protein" evidence="1">
    <location>
        <begin position="31"/>
        <end position="129"/>
    </location>
</feature>
<protein>
    <recommendedName>
        <fullName evidence="4">Rap1a immunity protein domain-containing protein</fullName>
    </recommendedName>
</protein>